<dbReference type="Pfam" id="PF02845">
    <property type="entry name" value="CUE"/>
    <property type="match status" value="1"/>
</dbReference>
<dbReference type="PROSITE" id="PS51140">
    <property type="entry name" value="CUE"/>
    <property type="match status" value="1"/>
</dbReference>
<feature type="compositionally biased region" description="Basic and acidic residues" evidence="1">
    <location>
        <begin position="158"/>
        <end position="168"/>
    </location>
</feature>
<evidence type="ECO:0000313" key="3">
    <source>
        <dbReference type="EnsemblMetazoa" id="CJA17910.1"/>
    </source>
</evidence>
<dbReference type="PANTHER" id="PTHR13467:SF3">
    <property type="entry name" value="CUE DOMAIN-CONTAINING PROTEIN 1"/>
    <property type="match status" value="1"/>
</dbReference>
<evidence type="ECO:0000259" key="2">
    <source>
        <dbReference type="PROSITE" id="PS51140"/>
    </source>
</evidence>
<feature type="domain" description="CUE" evidence="2">
    <location>
        <begin position="17"/>
        <end position="59"/>
    </location>
</feature>
<dbReference type="InterPro" id="IPR009060">
    <property type="entry name" value="UBA-like_sf"/>
</dbReference>
<dbReference type="InterPro" id="IPR040192">
    <property type="entry name" value="CUEDC1"/>
</dbReference>
<protein>
    <submittedName>
        <fullName evidence="3">CUE domain-containing protein</fullName>
    </submittedName>
</protein>
<evidence type="ECO:0000256" key="1">
    <source>
        <dbReference type="SAM" id="MobiDB-lite"/>
    </source>
</evidence>
<dbReference type="SUPFAM" id="SSF46934">
    <property type="entry name" value="UBA-like"/>
    <property type="match status" value="1"/>
</dbReference>
<dbReference type="InterPro" id="IPR003892">
    <property type="entry name" value="CUE"/>
</dbReference>
<name>A0A8R1E3S5_CAEJA</name>
<reference evidence="4" key="1">
    <citation type="submission" date="2010-08" db="EMBL/GenBank/DDBJ databases">
        <authorList>
            <consortium name="Caenorhabditis japonica Sequencing Consortium"/>
            <person name="Wilson R.K."/>
        </authorList>
    </citation>
    <scope>NUCLEOTIDE SEQUENCE [LARGE SCALE GENOMIC DNA]</scope>
    <source>
        <strain evidence="4">DF5081</strain>
    </source>
</reference>
<dbReference type="EnsemblMetazoa" id="CJA17910.1">
    <property type="protein sequence ID" value="CJA17910.1"/>
    <property type="gene ID" value="WBGene00137115"/>
</dbReference>
<evidence type="ECO:0000313" key="4">
    <source>
        <dbReference type="Proteomes" id="UP000005237"/>
    </source>
</evidence>
<feature type="region of interest" description="Disordered" evidence="1">
    <location>
        <begin position="141"/>
        <end position="189"/>
    </location>
</feature>
<accession>A0A8R1E3S5</accession>
<reference evidence="3" key="2">
    <citation type="submission" date="2022-06" db="UniProtKB">
        <authorList>
            <consortium name="EnsemblMetazoa"/>
        </authorList>
    </citation>
    <scope>IDENTIFICATION</scope>
    <source>
        <strain evidence="3">DF5081</strain>
    </source>
</reference>
<dbReference type="GO" id="GO:0043130">
    <property type="term" value="F:ubiquitin binding"/>
    <property type="evidence" value="ECO:0007669"/>
    <property type="project" value="InterPro"/>
</dbReference>
<dbReference type="Gene3D" id="1.10.8.10">
    <property type="entry name" value="DNA helicase RuvA subunit, C-terminal domain"/>
    <property type="match status" value="1"/>
</dbReference>
<dbReference type="AlphaFoldDB" id="A0A8R1E3S5"/>
<dbReference type="SMART" id="SM00546">
    <property type="entry name" value="CUE"/>
    <property type="match status" value="1"/>
</dbReference>
<keyword evidence="4" id="KW-1185">Reference proteome</keyword>
<sequence length="212" mass="24610">MSGYYGEQEQVQEDLLDFERAMRDFREMFPSVSSSQIELVLRKYDGDVSATINELLFEDNNTAAQTTFSGQFRSGEDVLTRLRRRRHDINEKLRQNQRLLDRVTDVESARTYEDQQLAYLLEHREISELIREEKSKLLSSCVSQHKEVPSQKPKPKLRKSETTRRSMSLEEPLPDGPYLGPAEERKNDFGSRIKETLKKASGSKLSRLFSTS</sequence>
<dbReference type="PANTHER" id="PTHR13467">
    <property type="entry name" value="CUE DOMAIN CONTAINING PROTEIN 1"/>
    <property type="match status" value="1"/>
</dbReference>
<dbReference type="Proteomes" id="UP000005237">
    <property type="component" value="Unassembled WGS sequence"/>
</dbReference>
<organism evidence="3 4">
    <name type="scientific">Caenorhabditis japonica</name>
    <dbReference type="NCBI Taxonomy" id="281687"/>
    <lineage>
        <taxon>Eukaryota</taxon>
        <taxon>Metazoa</taxon>
        <taxon>Ecdysozoa</taxon>
        <taxon>Nematoda</taxon>
        <taxon>Chromadorea</taxon>
        <taxon>Rhabditida</taxon>
        <taxon>Rhabditina</taxon>
        <taxon>Rhabditomorpha</taxon>
        <taxon>Rhabditoidea</taxon>
        <taxon>Rhabditidae</taxon>
        <taxon>Peloderinae</taxon>
        <taxon>Caenorhabditis</taxon>
    </lineage>
</organism>
<proteinExistence type="predicted"/>